<dbReference type="Gene3D" id="3.40.50.2300">
    <property type="match status" value="1"/>
</dbReference>
<dbReference type="EMBL" id="CP051167">
    <property type="protein sequence ID" value="QIZ69322.1"/>
    <property type="molecule type" value="Genomic_DNA"/>
</dbReference>
<evidence type="ECO:0000313" key="3">
    <source>
        <dbReference type="EMBL" id="QIZ69322.1"/>
    </source>
</evidence>
<dbReference type="InterPro" id="IPR014062">
    <property type="entry name" value="Arsenate_reductase_gluta"/>
</dbReference>
<dbReference type="KEGG" id="oxy:HCG48_00895"/>
<gene>
    <name evidence="3" type="primary">arsC</name>
    <name evidence="3" type="ORF">HCG48_00895</name>
</gene>
<accession>A0A6H1TRU9</accession>
<dbReference type="SUPFAM" id="SSF52788">
    <property type="entry name" value="Phosphotyrosine protein phosphatases I"/>
    <property type="match status" value="1"/>
</dbReference>
<name>A0A6H1TRU9_9CYAN</name>
<dbReference type="CDD" id="cd16345">
    <property type="entry name" value="LMWP_ArsC"/>
    <property type="match status" value="1"/>
</dbReference>
<evidence type="ECO:0000259" key="2">
    <source>
        <dbReference type="SMART" id="SM00226"/>
    </source>
</evidence>
<proteinExistence type="predicted"/>
<evidence type="ECO:0000313" key="4">
    <source>
        <dbReference type="Proteomes" id="UP000500857"/>
    </source>
</evidence>
<dbReference type="InterPro" id="IPR023485">
    <property type="entry name" value="Ptyr_pPase"/>
</dbReference>
<dbReference type="RefSeq" id="WP_168567479.1">
    <property type="nucleotide sequence ID" value="NZ_CP051167.1"/>
</dbReference>
<dbReference type="AlphaFoldDB" id="A0A6H1TRU9"/>
<dbReference type="SMART" id="SM00226">
    <property type="entry name" value="LMWPc"/>
    <property type="match status" value="1"/>
</dbReference>
<evidence type="ECO:0000256" key="1">
    <source>
        <dbReference type="ARBA" id="ARBA00022849"/>
    </source>
</evidence>
<keyword evidence="4" id="KW-1185">Reference proteome</keyword>
<dbReference type="InterPro" id="IPR036196">
    <property type="entry name" value="Ptyr_pPase_sf"/>
</dbReference>
<dbReference type="GO" id="GO:0008794">
    <property type="term" value="F:arsenate reductase (glutaredoxin) activity"/>
    <property type="evidence" value="ECO:0007669"/>
    <property type="project" value="InterPro"/>
</dbReference>
<protein>
    <submittedName>
        <fullName evidence="3">Arsenate reductase, glutathione/glutaredoxin type</fullName>
    </submittedName>
</protein>
<keyword evidence="1" id="KW-0059">Arsenical resistance</keyword>
<dbReference type="NCBIfam" id="TIGR02689">
    <property type="entry name" value="ars_reduc_gluta"/>
    <property type="match status" value="1"/>
</dbReference>
<reference evidence="3 4" key="1">
    <citation type="submission" date="2020-04" db="EMBL/GenBank/DDBJ databases">
        <authorList>
            <person name="Basu S."/>
            <person name="Maruthanayagam V."/>
            <person name="Chakraborty S."/>
            <person name="Pramanik A."/>
            <person name="Mukherjee J."/>
            <person name="Brink B."/>
        </authorList>
    </citation>
    <scope>NUCLEOTIDE SEQUENCE [LARGE SCALE GENOMIC DNA]</scope>
    <source>
        <strain evidence="3 4">AP17</strain>
    </source>
</reference>
<dbReference type="Pfam" id="PF01451">
    <property type="entry name" value="LMWPc"/>
    <property type="match status" value="1"/>
</dbReference>
<organism evidence="3 4">
    <name type="scientific">Oxynema aestuarii AP17</name>
    <dbReference type="NCBI Taxonomy" id="2064643"/>
    <lineage>
        <taxon>Bacteria</taxon>
        <taxon>Bacillati</taxon>
        <taxon>Cyanobacteriota</taxon>
        <taxon>Cyanophyceae</taxon>
        <taxon>Oscillatoriophycideae</taxon>
        <taxon>Oscillatoriales</taxon>
        <taxon>Oscillatoriaceae</taxon>
        <taxon>Oxynema</taxon>
        <taxon>Oxynema aestuarii</taxon>
    </lineage>
</organism>
<dbReference type="PANTHER" id="PTHR43428">
    <property type="entry name" value="ARSENATE REDUCTASE"/>
    <property type="match status" value="1"/>
</dbReference>
<dbReference type="PANTHER" id="PTHR43428:SF1">
    <property type="entry name" value="ARSENATE REDUCTASE"/>
    <property type="match status" value="1"/>
</dbReference>
<feature type="domain" description="Phosphotyrosine protein phosphatase I" evidence="2">
    <location>
        <begin position="3"/>
        <end position="130"/>
    </location>
</feature>
<sequence length="131" mass="14701">MTKKVMFVCKRNSCRSQMAEGFAKQLGQGKINVSSSGLEASRVHPTAIAVMSEVGIDIGDQTSDPLTEFNPQDYDIVISLCGCGVNLPEVWVLREIFEDWQLDDPDGQPLETFRRVREEIRDRVQQLIASL</sequence>
<dbReference type="GO" id="GO:0046685">
    <property type="term" value="P:response to arsenic-containing substance"/>
    <property type="evidence" value="ECO:0007669"/>
    <property type="project" value="UniProtKB-KW"/>
</dbReference>
<dbReference type="Proteomes" id="UP000500857">
    <property type="component" value="Chromosome"/>
</dbReference>